<dbReference type="GO" id="GO:0004056">
    <property type="term" value="F:argininosuccinate lyase activity"/>
    <property type="evidence" value="ECO:0007669"/>
    <property type="project" value="UniProtKB-EC"/>
</dbReference>
<accession>A0AAX3BB92</accession>
<dbReference type="Proteomes" id="UP001056539">
    <property type="component" value="Chromosome"/>
</dbReference>
<dbReference type="AlphaFoldDB" id="A0AAX3BB92"/>
<keyword evidence="4" id="KW-0028">Amino-acid biosynthesis</keyword>
<dbReference type="PROSITE" id="PS00163">
    <property type="entry name" value="FUMARATE_LYASES"/>
    <property type="match status" value="1"/>
</dbReference>
<dbReference type="InterPro" id="IPR009049">
    <property type="entry name" value="Argininosuccinate_lyase"/>
</dbReference>
<keyword evidence="6" id="KW-0456">Lyase</keyword>
<evidence type="ECO:0000313" key="7">
    <source>
        <dbReference type="Proteomes" id="UP001056539"/>
    </source>
</evidence>
<dbReference type="Pfam" id="PF00206">
    <property type="entry name" value="Lyase_1"/>
    <property type="match status" value="1"/>
</dbReference>
<dbReference type="RefSeq" id="WP_271434502.1">
    <property type="nucleotide sequence ID" value="NZ_CP073355.1"/>
</dbReference>
<sequence length="450" mass="51080">MAKVWEKGGENLHPLVESYEVGQDYLLDGKLYFYEMAASLAHAAMLYKIGILSEKEYQDIKQTIIELFHQHGKEIPLTIADEDIHSKLENQLTEKLQETGKKLHTGRSRNDQVMVVLRLYEKNHLLSTALKAINLLKTMANLGESHYQTILPGYTHTKQAMLMTVGFWMAGFIELGMDNLFHLENIYKLIDANPLGTGSGFGVPLPLDRDMTTRLLGFGRIHYSPLAVQNSRGKFEAMIVDALWNWMLDGSRLAADLLTWNMDELLFIETTGAITTGSSLMPQKRNLDVMELVRAKASVVQSYASQIKSMTTGLLSGYNRDMQETKEPLMRSFAIVEETLDILSLVLENIRFNEERIKSLLSPGLFATDLVFQAVRKGKPFRDAYREAAKQISKLEVTPDLIRQSLASRISPGSPLTYDYDAIRAEIRRAEGFWQKQSEDFQRTLDALFQ</sequence>
<dbReference type="PRINTS" id="PR00149">
    <property type="entry name" value="FUMRATELYASE"/>
</dbReference>
<dbReference type="Gene3D" id="1.10.275.10">
    <property type="entry name" value="Fumarase/aspartase (N-terminal domain)"/>
    <property type="match status" value="1"/>
</dbReference>
<protein>
    <recommendedName>
        <fullName evidence="3">argininosuccinate lyase</fullName>
        <ecNumber evidence="3">4.3.2.1</ecNumber>
    </recommendedName>
</protein>
<evidence type="ECO:0000256" key="3">
    <source>
        <dbReference type="ARBA" id="ARBA00012338"/>
    </source>
</evidence>
<dbReference type="InterPro" id="IPR020557">
    <property type="entry name" value="Fumarate_lyase_CS"/>
</dbReference>
<evidence type="ECO:0000313" key="6">
    <source>
        <dbReference type="EMBL" id="URA09375.1"/>
    </source>
</evidence>
<dbReference type="InterPro" id="IPR022761">
    <property type="entry name" value="Fumarate_lyase_N"/>
</dbReference>
<keyword evidence="4" id="KW-0055">Arginine biosynthesis</keyword>
<dbReference type="PRINTS" id="PR00145">
    <property type="entry name" value="ARGSUCLYASE"/>
</dbReference>
<dbReference type="PANTHER" id="PTHR43814:SF1">
    <property type="entry name" value="ARGININOSUCCINATE LYASE"/>
    <property type="match status" value="1"/>
</dbReference>
<dbReference type="Gene3D" id="1.20.200.10">
    <property type="entry name" value="Fumarase/aspartase (Central domain)"/>
    <property type="match status" value="1"/>
</dbReference>
<reference evidence="6" key="2">
    <citation type="submission" date="2022-06" db="EMBL/GenBank/DDBJ databases">
        <title>Thermospira aquatica gen. nov., sp. nov.</title>
        <authorList>
            <person name="Ben Ali Gam Z."/>
            <person name="Labat M."/>
        </authorList>
    </citation>
    <scope>NUCLEOTIDE SEQUENCE</scope>
    <source>
        <strain evidence="6">F1F22</strain>
    </source>
</reference>
<dbReference type="EC" id="4.3.2.1" evidence="3"/>
<dbReference type="KEGG" id="taqu:KDW03_07720"/>
<feature type="domain" description="Fumarate lyase N-terminal" evidence="5">
    <location>
        <begin position="30"/>
        <end position="301"/>
    </location>
</feature>
<keyword evidence="7" id="KW-1185">Reference proteome</keyword>
<comment type="pathway">
    <text evidence="2">Amino-acid biosynthesis; L-arginine biosynthesis; L-arginine from L-ornithine and carbamoyl phosphate: step 3/3.</text>
</comment>
<dbReference type="Gene3D" id="1.10.40.30">
    <property type="entry name" value="Fumarase/aspartase (C-terminal domain)"/>
    <property type="match status" value="1"/>
</dbReference>
<dbReference type="InterPro" id="IPR000362">
    <property type="entry name" value="Fumarate_lyase_fam"/>
</dbReference>
<dbReference type="InterPro" id="IPR008948">
    <property type="entry name" value="L-Aspartase-like"/>
</dbReference>
<dbReference type="PANTHER" id="PTHR43814">
    <property type="entry name" value="ARGININOSUCCINATE LYASE"/>
    <property type="match status" value="1"/>
</dbReference>
<dbReference type="InterPro" id="IPR024083">
    <property type="entry name" value="Fumarase/histidase_N"/>
</dbReference>
<comment type="catalytic activity">
    <reaction evidence="1">
        <text>2-(N(omega)-L-arginino)succinate = fumarate + L-arginine</text>
        <dbReference type="Rhea" id="RHEA:24020"/>
        <dbReference type="ChEBI" id="CHEBI:29806"/>
        <dbReference type="ChEBI" id="CHEBI:32682"/>
        <dbReference type="ChEBI" id="CHEBI:57472"/>
        <dbReference type="EC" id="4.3.2.1"/>
    </reaction>
</comment>
<dbReference type="GO" id="GO:0005829">
    <property type="term" value="C:cytosol"/>
    <property type="evidence" value="ECO:0007669"/>
    <property type="project" value="TreeGrafter"/>
</dbReference>
<evidence type="ECO:0000256" key="4">
    <source>
        <dbReference type="ARBA" id="ARBA00022571"/>
    </source>
</evidence>
<evidence type="ECO:0000256" key="1">
    <source>
        <dbReference type="ARBA" id="ARBA00000985"/>
    </source>
</evidence>
<evidence type="ECO:0000256" key="2">
    <source>
        <dbReference type="ARBA" id="ARBA00004941"/>
    </source>
</evidence>
<proteinExistence type="predicted"/>
<dbReference type="SUPFAM" id="SSF48557">
    <property type="entry name" value="L-aspartase-like"/>
    <property type="match status" value="1"/>
</dbReference>
<organism evidence="6 7">
    <name type="scientific">Thermospira aquatica</name>
    <dbReference type="NCBI Taxonomy" id="2828656"/>
    <lineage>
        <taxon>Bacteria</taxon>
        <taxon>Pseudomonadati</taxon>
        <taxon>Spirochaetota</taxon>
        <taxon>Spirochaetia</taxon>
        <taxon>Brevinematales</taxon>
        <taxon>Thermospiraceae</taxon>
        <taxon>Thermospira</taxon>
    </lineage>
</organism>
<reference evidence="6" key="1">
    <citation type="submission" date="2021-04" db="EMBL/GenBank/DDBJ databases">
        <authorList>
            <person name="Postec A."/>
        </authorList>
    </citation>
    <scope>NUCLEOTIDE SEQUENCE</scope>
    <source>
        <strain evidence="6">F1F22</strain>
    </source>
</reference>
<evidence type="ECO:0000259" key="5">
    <source>
        <dbReference type="Pfam" id="PF00206"/>
    </source>
</evidence>
<dbReference type="EMBL" id="CP073355">
    <property type="protein sequence ID" value="URA09375.1"/>
    <property type="molecule type" value="Genomic_DNA"/>
</dbReference>
<gene>
    <name evidence="6" type="ORF">KDW03_07720</name>
</gene>
<dbReference type="GO" id="GO:0042450">
    <property type="term" value="P:L-arginine biosynthetic process via ornithine"/>
    <property type="evidence" value="ECO:0007669"/>
    <property type="project" value="InterPro"/>
</dbReference>
<name>A0AAX3BB92_9SPIR</name>